<feature type="signal peptide" evidence="11">
    <location>
        <begin position="1"/>
        <end position="16"/>
    </location>
</feature>
<dbReference type="RefSeq" id="XP_003726480.1">
    <property type="nucleotide sequence ID" value="XM_003726432.3"/>
</dbReference>
<reference evidence="12" key="2">
    <citation type="submission" date="2021-01" db="UniProtKB">
        <authorList>
            <consortium name="EnsemblMetazoa"/>
        </authorList>
    </citation>
    <scope>IDENTIFICATION</scope>
</reference>
<proteinExistence type="predicted"/>
<evidence type="ECO:0000256" key="10">
    <source>
        <dbReference type="SAM" id="Phobius"/>
    </source>
</evidence>
<dbReference type="OMA" id="NALYKQW"/>
<keyword evidence="5 10" id="KW-0812">Transmembrane</keyword>
<evidence type="ECO:0000256" key="4">
    <source>
        <dbReference type="ARBA" id="ARBA00022475"/>
    </source>
</evidence>
<dbReference type="GO" id="GO:0015031">
    <property type="term" value="P:protein transport"/>
    <property type="evidence" value="ECO:0007669"/>
    <property type="project" value="UniProtKB-KW"/>
</dbReference>
<evidence type="ECO:0000313" key="12">
    <source>
        <dbReference type="EnsemblMetazoa" id="XP_003726480"/>
    </source>
</evidence>
<dbReference type="OrthoDB" id="10067964at2759"/>
<keyword evidence="4" id="KW-1003">Cell membrane</keyword>
<dbReference type="InParanoid" id="A0A7M7GPT3"/>
<feature type="chain" id="PRO_5029605495" description="Protein amnionless" evidence="11">
    <location>
        <begin position="17"/>
        <end position="499"/>
    </location>
</feature>
<dbReference type="GO" id="GO:0006898">
    <property type="term" value="P:receptor-mediated endocytosis"/>
    <property type="evidence" value="ECO:0000318"/>
    <property type="project" value="GO_Central"/>
</dbReference>
<accession>A0A7M7GPT3</accession>
<sequence length="499" mass="53655">MRFIVVFTFLFGVCYGDTKTWQQDVNFGNPTNWDKGRVPCASDSIKFPESVSVVFMQTNSTLKEILLPLNGALVLDNNVRIAFTDDSSVQPECTGEEQTFIADTPESWYNPGNWVGANGPVAVDTESVPCQYDQVVFPTEKLFSVGVDLSTTVGTVSFAGENFVSTMAFSSFLSSPSGQQQFSVSNNPTILLQNSQCNDLTGCVCGNDVEPSRTKICGFKSTCPALACRNAPIPVGGCCPVCGAIVTMEYNPQTFNYESVKTGIESKFGLGPSAQSSNSARRKRQADSDVTMYMSKTNEGKIQMVFTDSNGGSSSGQAAIRLALEVEDDIAQNLDSYGVTSVSMKSSEKGTGGLSGGGVSNGGIAGIIIAVIVIICFVSTVIFLTMRRNSLSWKDEPLHADSDIEMSQGLPPGFMQEIPNPTFDSAMRGFDNPMYTTTTKENIYADPAEVKVNTSGDEKKAAYVVEEKGAINGPKWEEDEDIKAFSNPMSADVMEESNA</sequence>
<keyword evidence="7" id="KW-0653">Protein transport</keyword>
<dbReference type="PANTHER" id="PTHR14995:SF2">
    <property type="entry name" value="PROTEIN AMNIONLESS"/>
    <property type="match status" value="1"/>
</dbReference>
<evidence type="ECO:0000256" key="5">
    <source>
        <dbReference type="ARBA" id="ARBA00022692"/>
    </source>
</evidence>
<dbReference type="InterPro" id="IPR026112">
    <property type="entry name" value="AMN"/>
</dbReference>
<keyword evidence="13" id="KW-1185">Reference proteome</keyword>
<keyword evidence="6 11" id="KW-0732">Signal</keyword>
<dbReference type="GeneID" id="579507"/>
<dbReference type="GO" id="GO:0030139">
    <property type="term" value="C:endocytic vesicle"/>
    <property type="evidence" value="ECO:0000318"/>
    <property type="project" value="GO_Central"/>
</dbReference>
<evidence type="ECO:0000256" key="9">
    <source>
        <dbReference type="ARBA" id="ARBA00023136"/>
    </source>
</evidence>
<evidence type="ECO:0000256" key="11">
    <source>
        <dbReference type="SAM" id="SignalP"/>
    </source>
</evidence>
<keyword evidence="8 10" id="KW-1133">Transmembrane helix</keyword>
<dbReference type="GO" id="GO:0016324">
    <property type="term" value="C:apical plasma membrane"/>
    <property type="evidence" value="ECO:0000318"/>
    <property type="project" value="GO_Central"/>
</dbReference>
<evidence type="ECO:0000256" key="8">
    <source>
        <dbReference type="ARBA" id="ARBA00022989"/>
    </source>
</evidence>
<evidence type="ECO:0000256" key="6">
    <source>
        <dbReference type="ARBA" id="ARBA00022729"/>
    </source>
</evidence>
<comment type="subcellular location">
    <subcellularLocation>
        <location evidence="1">Cell membrane</location>
        <topology evidence="1">Single-pass type I membrane protein</topology>
    </subcellularLocation>
</comment>
<evidence type="ECO:0000313" key="13">
    <source>
        <dbReference type="Proteomes" id="UP000007110"/>
    </source>
</evidence>
<protein>
    <recommendedName>
        <fullName evidence="2">Protein amnionless</fullName>
    </recommendedName>
</protein>
<organism evidence="12 13">
    <name type="scientific">Strongylocentrotus purpuratus</name>
    <name type="common">Purple sea urchin</name>
    <dbReference type="NCBI Taxonomy" id="7668"/>
    <lineage>
        <taxon>Eukaryota</taxon>
        <taxon>Metazoa</taxon>
        <taxon>Echinodermata</taxon>
        <taxon>Eleutherozoa</taxon>
        <taxon>Echinozoa</taxon>
        <taxon>Echinoidea</taxon>
        <taxon>Euechinoidea</taxon>
        <taxon>Echinacea</taxon>
        <taxon>Camarodonta</taxon>
        <taxon>Echinidea</taxon>
        <taxon>Strongylocentrotidae</taxon>
        <taxon>Strongylocentrotus</taxon>
    </lineage>
</organism>
<dbReference type="Proteomes" id="UP000007110">
    <property type="component" value="Unassembled WGS sequence"/>
</dbReference>
<feature type="transmembrane region" description="Helical" evidence="10">
    <location>
        <begin position="364"/>
        <end position="384"/>
    </location>
</feature>
<evidence type="ECO:0000256" key="7">
    <source>
        <dbReference type="ARBA" id="ARBA00022927"/>
    </source>
</evidence>
<evidence type="ECO:0000256" key="1">
    <source>
        <dbReference type="ARBA" id="ARBA00004251"/>
    </source>
</evidence>
<dbReference type="GO" id="GO:0008104">
    <property type="term" value="P:intracellular protein localization"/>
    <property type="evidence" value="ECO:0000318"/>
    <property type="project" value="GO_Central"/>
</dbReference>
<dbReference type="KEGG" id="spu:579507"/>
<reference evidence="13" key="1">
    <citation type="submission" date="2015-02" db="EMBL/GenBank/DDBJ databases">
        <title>Genome sequencing for Strongylocentrotus purpuratus.</title>
        <authorList>
            <person name="Murali S."/>
            <person name="Liu Y."/>
            <person name="Vee V."/>
            <person name="English A."/>
            <person name="Wang M."/>
            <person name="Skinner E."/>
            <person name="Han Y."/>
            <person name="Muzny D.M."/>
            <person name="Worley K.C."/>
            <person name="Gibbs R.A."/>
        </authorList>
    </citation>
    <scope>NUCLEOTIDE SEQUENCE</scope>
</reference>
<name>A0A7M7GPT3_STRPU</name>
<dbReference type="PANTHER" id="PTHR14995">
    <property type="entry name" value="AMNIONLESS"/>
    <property type="match status" value="1"/>
</dbReference>
<dbReference type="EnsemblMetazoa" id="XM_003726432">
    <property type="protein sequence ID" value="XP_003726480"/>
    <property type="gene ID" value="LOC579507"/>
</dbReference>
<keyword evidence="3" id="KW-0813">Transport</keyword>
<dbReference type="AlphaFoldDB" id="A0A7M7GPT3"/>
<dbReference type="CTD" id="81693"/>
<evidence type="ECO:0000256" key="2">
    <source>
        <dbReference type="ARBA" id="ARBA00021200"/>
    </source>
</evidence>
<dbReference type="Pfam" id="PF14828">
    <property type="entry name" value="Amnionless"/>
    <property type="match status" value="1"/>
</dbReference>
<keyword evidence="9 10" id="KW-0472">Membrane</keyword>
<evidence type="ECO:0000256" key="3">
    <source>
        <dbReference type="ARBA" id="ARBA00022448"/>
    </source>
</evidence>